<dbReference type="Pfam" id="PF00400">
    <property type="entry name" value="WD40"/>
    <property type="match status" value="1"/>
</dbReference>
<keyword evidence="4" id="KW-1185">Reference proteome</keyword>
<dbReference type="SMART" id="SM00320">
    <property type="entry name" value="WD40"/>
    <property type="match status" value="2"/>
</dbReference>
<dbReference type="PROSITE" id="PS50082">
    <property type="entry name" value="WD_REPEATS_2"/>
    <property type="match status" value="1"/>
</dbReference>
<dbReference type="InterPro" id="IPR001680">
    <property type="entry name" value="WD40_rpt"/>
</dbReference>
<evidence type="ECO:0000313" key="4">
    <source>
        <dbReference type="Proteomes" id="UP000540506"/>
    </source>
</evidence>
<keyword evidence="1" id="KW-0853">WD repeat</keyword>
<evidence type="ECO:0000313" key="3">
    <source>
        <dbReference type="EMBL" id="MBB4921978.1"/>
    </source>
</evidence>
<dbReference type="RefSeq" id="WP_184934228.1">
    <property type="nucleotide sequence ID" value="NZ_JACHJV010000001.1"/>
</dbReference>
<gene>
    <name evidence="3" type="ORF">FHR34_000971</name>
</gene>
<evidence type="ECO:0008006" key="5">
    <source>
        <dbReference type="Google" id="ProtNLM"/>
    </source>
</evidence>
<comment type="caution">
    <text evidence="3">The sequence shown here is derived from an EMBL/GenBank/DDBJ whole genome shotgun (WGS) entry which is preliminary data.</text>
</comment>
<protein>
    <recommendedName>
        <fullName evidence="5">Orc1-like AAA ATPase domain-containing protein</fullName>
    </recommendedName>
</protein>
<feature type="region of interest" description="Disordered" evidence="2">
    <location>
        <begin position="173"/>
        <end position="208"/>
    </location>
</feature>
<name>A0A7W7QY75_KITKI</name>
<proteinExistence type="predicted"/>
<dbReference type="AlphaFoldDB" id="A0A7W7QY75"/>
<dbReference type="EMBL" id="JACHJV010000001">
    <property type="protein sequence ID" value="MBB4921978.1"/>
    <property type="molecule type" value="Genomic_DNA"/>
</dbReference>
<reference evidence="3 4" key="1">
    <citation type="submission" date="2020-08" db="EMBL/GenBank/DDBJ databases">
        <title>Sequencing the genomes of 1000 actinobacteria strains.</title>
        <authorList>
            <person name="Klenk H.-P."/>
        </authorList>
    </citation>
    <scope>NUCLEOTIDE SEQUENCE [LARGE SCALE GENOMIC DNA]</scope>
    <source>
        <strain evidence="3 4">DSM 41654</strain>
    </source>
</reference>
<accession>A0A7W7QY75</accession>
<evidence type="ECO:0000256" key="2">
    <source>
        <dbReference type="SAM" id="MobiDB-lite"/>
    </source>
</evidence>
<dbReference type="Gene3D" id="2.130.10.10">
    <property type="entry name" value="YVTN repeat-like/Quinoprotein amine dehydrogenase"/>
    <property type="match status" value="1"/>
</dbReference>
<dbReference type="InterPro" id="IPR015943">
    <property type="entry name" value="WD40/YVTN_repeat-like_dom_sf"/>
</dbReference>
<sequence>MTLPHSDVPSAAGTREGDLAPRLLAWAGDSSGHPRAALVVGPRGAGKSRLLAWLVAQGADTPAVTVHAVGLAAGQTARTLAWQLGRDLGYGPLDPEQLTGRIATDPRPVRLVIADLHRAGRYPHRSPRNTGTAVLTDLLLPLLALPHVRMAIETDTADLAGLEHDALVLNLPSGASHGASHGASPDASPQETDAPPHPGADTPGQDWRLVDPSTREQALDRAMVAGTAPTLIADPGYLVHGPVTAITAALADDSLRVPRRLRSVWDAAAPALSDPHLPDHTRAAVLHAAAVGRDDRLAEYLRPLVQPKPWATRWSLPHRPANAVALLSPGAGSPPATAVAADPLGRLTQLSLSDGRVTGRFTPEPPWTPAALATAAPDCLLALDRSGALRPVPVTADAAVPLALNRLILHHNAASLISDAHRPTALAVAGRHLAVGDREGTVHLWRRNDLLAEPTTVRLHNSAVTALACLETPDGRTALVVTGGLDGTIRLWDSDAGSPLPEPLHRRRAVPTALALTETPTGLLLAAAWSDRQLHLTLLPSGHQTALLTLSPIEALAATADGLIVTVGPGGVQCTETGFFPA</sequence>
<dbReference type="SUPFAM" id="SSF63829">
    <property type="entry name" value="Calcium-dependent phosphotriesterase"/>
    <property type="match status" value="1"/>
</dbReference>
<organism evidence="3 4">
    <name type="scientific">Kitasatospora kifunensis</name>
    <name type="common">Streptomyces kifunensis</name>
    <dbReference type="NCBI Taxonomy" id="58351"/>
    <lineage>
        <taxon>Bacteria</taxon>
        <taxon>Bacillati</taxon>
        <taxon>Actinomycetota</taxon>
        <taxon>Actinomycetes</taxon>
        <taxon>Kitasatosporales</taxon>
        <taxon>Streptomycetaceae</taxon>
        <taxon>Kitasatospora</taxon>
    </lineage>
</organism>
<dbReference type="Proteomes" id="UP000540506">
    <property type="component" value="Unassembled WGS sequence"/>
</dbReference>
<evidence type="ECO:0000256" key="1">
    <source>
        <dbReference type="PROSITE-ProRule" id="PRU00221"/>
    </source>
</evidence>
<feature type="compositionally biased region" description="Low complexity" evidence="2">
    <location>
        <begin position="173"/>
        <end position="189"/>
    </location>
</feature>
<feature type="repeat" description="WD" evidence="1">
    <location>
        <begin position="457"/>
        <end position="502"/>
    </location>
</feature>